<dbReference type="RefSeq" id="WP_025496186.1">
    <property type="nucleotide sequence ID" value="NZ_CABVQC010000021.1"/>
</dbReference>
<protein>
    <submittedName>
        <fullName evidence="1">Uncharacterized protein</fullName>
    </submittedName>
</protein>
<organism evidence="1 2">
    <name type="scientific">Burkholderia aenigmatica</name>
    <dbReference type="NCBI Taxonomy" id="2015348"/>
    <lineage>
        <taxon>Bacteria</taxon>
        <taxon>Pseudomonadati</taxon>
        <taxon>Pseudomonadota</taxon>
        <taxon>Betaproteobacteria</taxon>
        <taxon>Burkholderiales</taxon>
        <taxon>Burkholderiaceae</taxon>
        <taxon>Burkholderia</taxon>
        <taxon>Burkholderia cepacia complex</taxon>
    </lineage>
</organism>
<dbReference type="AlphaFoldDB" id="A0A6P2M0H1"/>
<name>A0A6P2M0H1_9BURK</name>
<dbReference type="Proteomes" id="UP000494261">
    <property type="component" value="Unassembled WGS sequence"/>
</dbReference>
<sequence>MFTQAKNELRELFKLVAETERYDATLAAKRDIVPTEESREDRRRKERRKLELMEKYELL</sequence>
<accession>A0A6P2M0H1</accession>
<dbReference type="GeneID" id="99664966"/>
<dbReference type="EMBL" id="CABVQC010000021">
    <property type="protein sequence ID" value="VWB73019.1"/>
    <property type="molecule type" value="Genomic_DNA"/>
</dbReference>
<reference evidence="1 2" key="1">
    <citation type="submission" date="2019-09" db="EMBL/GenBank/DDBJ databases">
        <authorList>
            <person name="Depoorter E."/>
        </authorList>
    </citation>
    <scope>NUCLEOTIDE SEQUENCE [LARGE SCALE GENOMIC DNA]</scope>
    <source>
        <strain evidence="1">LMG 13014</strain>
    </source>
</reference>
<gene>
    <name evidence="1" type="ORF">BLA13014_03325</name>
</gene>
<proteinExistence type="predicted"/>
<evidence type="ECO:0000313" key="1">
    <source>
        <dbReference type="EMBL" id="VWB73019.1"/>
    </source>
</evidence>
<evidence type="ECO:0000313" key="2">
    <source>
        <dbReference type="Proteomes" id="UP000494261"/>
    </source>
</evidence>